<comment type="caution">
    <text evidence="2">The sequence shown here is derived from an EMBL/GenBank/DDBJ whole genome shotgun (WGS) entry which is preliminary data.</text>
</comment>
<dbReference type="AlphaFoldDB" id="A0AAD7RJA4"/>
<evidence type="ECO:0000256" key="1">
    <source>
        <dbReference type="SAM" id="MobiDB-lite"/>
    </source>
</evidence>
<feature type="region of interest" description="Disordered" evidence="1">
    <location>
        <begin position="1"/>
        <end position="23"/>
    </location>
</feature>
<organism evidence="2 3">
    <name type="scientific">Aldrovandia affinis</name>
    <dbReference type="NCBI Taxonomy" id="143900"/>
    <lineage>
        <taxon>Eukaryota</taxon>
        <taxon>Metazoa</taxon>
        <taxon>Chordata</taxon>
        <taxon>Craniata</taxon>
        <taxon>Vertebrata</taxon>
        <taxon>Euteleostomi</taxon>
        <taxon>Actinopterygii</taxon>
        <taxon>Neopterygii</taxon>
        <taxon>Teleostei</taxon>
        <taxon>Notacanthiformes</taxon>
        <taxon>Halosauridae</taxon>
        <taxon>Aldrovandia</taxon>
    </lineage>
</organism>
<feature type="compositionally biased region" description="Polar residues" evidence="1">
    <location>
        <begin position="48"/>
        <end position="58"/>
    </location>
</feature>
<protein>
    <submittedName>
        <fullName evidence="2">Uncharacterized protein</fullName>
    </submittedName>
</protein>
<sequence>MSALFRPPLATVQERPLDAETDLSVPERHRRLILNYSTNHKVEKRSDYQQYGRSQEQQRGGGVPVHAAAEGQASPHSAGRIRETPYDSDDLVQPWAIRRNHFESNTGPPSQRIRRSPSEVDEVSAAPARPGHTINDNLFPASQRTRRCSVTFLTSKLTSVQKGERDTTSRTRYTKQKQVLAADDWR</sequence>
<evidence type="ECO:0000313" key="2">
    <source>
        <dbReference type="EMBL" id="KAJ8385261.1"/>
    </source>
</evidence>
<dbReference type="Proteomes" id="UP001221898">
    <property type="component" value="Unassembled WGS sequence"/>
</dbReference>
<gene>
    <name evidence="2" type="ORF">AAFF_G00191380</name>
</gene>
<keyword evidence="3" id="KW-1185">Reference proteome</keyword>
<proteinExistence type="predicted"/>
<feature type="region of interest" description="Disordered" evidence="1">
    <location>
        <begin position="36"/>
        <end position="138"/>
    </location>
</feature>
<reference evidence="2" key="1">
    <citation type="journal article" date="2023" name="Science">
        <title>Genome structures resolve the early diversification of teleost fishes.</title>
        <authorList>
            <person name="Parey E."/>
            <person name="Louis A."/>
            <person name="Montfort J."/>
            <person name="Bouchez O."/>
            <person name="Roques C."/>
            <person name="Iampietro C."/>
            <person name="Lluch J."/>
            <person name="Castinel A."/>
            <person name="Donnadieu C."/>
            <person name="Desvignes T."/>
            <person name="Floi Bucao C."/>
            <person name="Jouanno E."/>
            <person name="Wen M."/>
            <person name="Mejri S."/>
            <person name="Dirks R."/>
            <person name="Jansen H."/>
            <person name="Henkel C."/>
            <person name="Chen W.J."/>
            <person name="Zahm M."/>
            <person name="Cabau C."/>
            <person name="Klopp C."/>
            <person name="Thompson A.W."/>
            <person name="Robinson-Rechavi M."/>
            <person name="Braasch I."/>
            <person name="Lecointre G."/>
            <person name="Bobe J."/>
            <person name="Postlethwait J.H."/>
            <person name="Berthelot C."/>
            <person name="Roest Crollius H."/>
            <person name="Guiguen Y."/>
        </authorList>
    </citation>
    <scope>NUCLEOTIDE SEQUENCE</scope>
    <source>
        <strain evidence="2">NC1722</strain>
    </source>
</reference>
<evidence type="ECO:0000313" key="3">
    <source>
        <dbReference type="Proteomes" id="UP001221898"/>
    </source>
</evidence>
<accession>A0AAD7RJA4</accession>
<dbReference type="EMBL" id="JAINUG010000255">
    <property type="protein sequence ID" value="KAJ8385261.1"/>
    <property type="molecule type" value="Genomic_DNA"/>
</dbReference>
<name>A0AAD7RJA4_9TELE</name>